<evidence type="ECO:0000256" key="2">
    <source>
        <dbReference type="ARBA" id="ARBA00006446"/>
    </source>
</evidence>
<dbReference type="PATRIC" id="fig|1238182.3.peg.1261"/>
<comment type="subcellular location">
    <subcellularLocation>
        <location evidence="1">Cell membrane</location>
        <topology evidence="1">Multi-pass membrane protein</topology>
    </subcellularLocation>
</comment>
<dbReference type="eggNOG" id="COG1253">
    <property type="taxonomic scope" value="Bacteria"/>
</dbReference>
<dbReference type="InterPro" id="IPR046342">
    <property type="entry name" value="CBS_dom_sf"/>
</dbReference>
<dbReference type="Pfam" id="PF01595">
    <property type="entry name" value="CNNM"/>
    <property type="match status" value="1"/>
</dbReference>
<dbReference type="PROSITE" id="PS51371">
    <property type="entry name" value="CBS"/>
    <property type="match status" value="2"/>
</dbReference>
<organism evidence="14 15">
    <name type="scientific">Caenispirillum salinarum AK4</name>
    <dbReference type="NCBI Taxonomy" id="1238182"/>
    <lineage>
        <taxon>Bacteria</taxon>
        <taxon>Pseudomonadati</taxon>
        <taxon>Pseudomonadota</taxon>
        <taxon>Alphaproteobacteria</taxon>
        <taxon>Rhodospirillales</taxon>
        <taxon>Novispirillaceae</taxon>
        <taxon>Caenispirillum</taxon>
    </lineage>
</organism>
<evidence type="ECO:0000313" key="14">
    <source>
        <dbReference type="EMBL" id="EKV31838.1"/>
    </source>
</evidence>
<dbReference type="Pfam" id="PF00571">
    <property type="entry name" value="CBS"/>
    <property type="match status" value="2"/>
</dbReference>
<feature type="transmembrane region" description="Helical" evidence="11">
    <location>
        <begin position="59"/>
        <end position="84"/>
    </location>
</feature>
<feature type="transmembrane region" description="Helical" evidence="11">
    <location>
        <begin position="104"/>
        <end position="124"/>
    </location>
</feature>
<dbReference type="CDD" id="cd04590">
    <property type="entry name" value="CBS_pair_CorC_HlyC_assoc"/>
    <property type="match status" value="1"/>
</dbReference>
<evidence type="ECO:0000256" key="3">
    <source>
        <dbReference type="ARBA" id="ARBA00022475"/>
    </source>
</evidence>
<dbReference type="InterPro" id="IPR044751">
    <property type="entry name" value="Ion_transp-like_CBS"/>
</dbReference>
<dbReference type="InterPro" id="IPR036318">
    <property type="entry name" value="FAD-bd_PCMH-like_sf"/>
</dbReference>
<name>K9HNC9_9PROT</name>
<dbReference type="PROSITE" id="PS51846">
    <property type="entry name" value="CNNM"/>
    <property type="match status" value="1"/>
</dbReference>
<feature type="domain" description="CBS" evidence="12">
    <location>
        <begin position="283"/>
        <end position="339"/>
    </location>
</feature>
<evidence type="ECO:0000313" key="15">
    <source>
        <dbReference type="Proteomes" id="UP000009881"/>
    </source>
</evidence>
<dbReference type="STRING" id="1238182.C882_3590"/>
<keyword evidence="4 10" id="KW-0812">Transmembrane</keyword>
<dbReference type="Proteomes" id="UP000009881">
    <property type="component" value="Unassembled WGS sequence"/>
</dbReference>
<dbReference type="Gene3D" id="3.10.580.10">
    <property type="entry name" value="CBS-domain"/>
    <property type="match status" value="1"/>
</dbReference>
<evidence type="ECO:0000256" key="8">
    <source>
        <dbReference type="ARBA" id="ARBA00023136"/>
    </source>
</evidence>
<feature type="transmembrane region" description="Helical" evidence="11">
    <location>
        <begin position="6"/>
        <end position="28"/>
    </location>
</feature>
<comment type="caution">
    <text evidence="14">The sequence shown here is derived from an EMBL/GenBank/DDBJ whole genome shotgun (WGS) entry which is preliminary data.</text>
</comment>
<dbReference type="OrthoDB" id="9805314at2"/>
<dbReference type="SMART" id="SM01091">
    <property type="entry name" value="CorC_HlyC"/>
    <property type="match status" value="1"/>
</dbReference>
<evidence type="ECO:0000256" key="10">
    <source>
        <dbReference type="PROSITE-ProRule" id="PRU01193"/>
    </source>
</evidence>
<dbReference type="GO" id="GO:0050660">
    <property type="term" value="F:flavin adenine dinucleotide binding"/>
    <property type="evidence" value="ECO:0007669"/>
    <property type="project" value="InterPro"/>
</dbReference>
<dbReference type="AlphaFoldDB" id="K9HNC9"/>
<evidence type="ECO:0000259" key="13">
    <source>
        <dbReference type="PROSITE" id="PS51846"/>
    </source>
</evidence>
<evidence type="ECO:0000256" key="4">
    <source>
        <dbReference type="ARBA" id="ARBA00022692"/>
    </source>
</evidence>
<dbReference type="RefSeq" id="WP_009539707.1">
    <property type="nucleotide sequence ID" value="NZ_ANHY01000005.1"/>
</dbReference>
<evidence type="ECO:0000256" key="7">
    <source>
        <dbReference type="ARBA" id="ARBA00023122"/>
    </source>
</evidence>
<dbReference type="InterPro" id="IPR051676">
    <property type="entry name" value="UPF0053_domain"/>
</dbReference>
<dbReference type="Gene3D" id="3.30.465.10">
    <property type="match status" value="1"/>
</dbReference>
<keyword evidence="8 10" id="KW-0472">Membrane</keyword>
<dbReference type="InterPro" id="IPR016169">
    <property type="entry name" value="FAD-bd_PCMH_sub2"/>
</dbReference>
<dbReference type="SUPFAM" id="SSF56176">
    <property type="entry name" value="FAD-binding/transporter-associated domain-like"/>
    <property type="match status" value="1"/>
</dbReference>
<keyword evidence="3" id="KW-1003">Cell membrane</keyword>
<dbReference type="PANTHER" id="PTHR43099">
    <property type="entry name" value="UPF0053 PROTEIN YRKA"/>
    <property type="match status" value="1"/>
</dbReference>
<evidence type="ECO:0000256" key="9">
    <source>
        <dbReference type="PROSITE-ProRule" id="PRU00703"/>
    </source>
</evidence>
<reference evidence="14 15" key="1">
    <citation type="journal article" date="2013" name="Genome Announc.">
        <title>Draft Genome Sequence of an Alphaproteobacterium, Caenispirillum salinarum AK4(T), Isolated from a Solar Saltern.</title>
        <authorList>
            <person name="Khatri I."/>
            <person name="Singh A."/>
            <person name="Korpole S."/>
            <person name="Pinnaka A.K."/>
            <person name="Subramanian S."/>
        </authorList>
    </citation>
    <scope>NUCLEOTIDE SEQUENCE [LARGE SCALE GENOMIC DNA]</scope>
    <source>
        <strain evidence="14 15">AK4</strain>
    </source>
</reference>
<sequence>MSLTFELGIIVLLVLFNGFLAMSELAVVSSRRARLAAMAEAGSGGARRAMALAENQGRFLSTVQIGITLVGVLAGAFSGATVAGRFDRWLEAEVPALAPYAEELALAVVVGAITYLSLIVGELVPKRIALAHPERMAALAAGPMRLVSAVAAPFVWVLDRSSHLILRLLRIEATETAMSEDEIRAAIGESTAAGVLAPEENEMMRAVMRFADRKVRTIMTPRREIDWLDLNEAHDVIVSRLRATKHSRYPVCRDAIDDLVGIVVAKDILDIVLSGRDFNLSALVRPAEVVPDSAGALSVLERLKRAPVHLAVVVDEYGAVQGVVTPSDILAELVGGMAEHGENWVPQAVRRDDGSWLIDGDMDAARAGEVIGFRGLGENASYATLAGFILTEFRTLPRAGQAFDRGGFRFEVVDMDGRRIDKVLVVPPSATEDRA</sequence>
<dbReference type="SMART" id="SM00116">
    <property type="entry name" value="CBS"/>
    <property type="match status" value="2"/>
</dbReference>
<dbReference type="EMBL" id="ANHY01000005">
    <property type="protein sequence ID" value="EKV31838.1"/>
    <property type="molecule type" value="Genomic_DNA"/>
</dbReference>
<evidence type="ECO:0000256" key="11">
    <source>
        <dbReference type="SAM" id="Phobius"/>
    </source>
</evidence>
<dbReference type="InterPro" id="IPR000644">
    <property type="entry name" value="CBS_dom"/>
</dbReference>
<keyword evidence="15" id="KW-1185">Reference proteome</keyword>
<gene>
    <name evidence="14" type="ORF">C882_3590</name>
</gene>
<dbReference type="PANTHER" id="PTHR43099:SF5">
    <property type="entry name" value="HLYC_CORC FAMILY TRANSPORTER"/>
    <property type="match status" value="1"/>
</dbReference>
<keyword evidence="7 9" id="KW-0129">CBS domain</keyword>
<dbReference type="Pfam" id="PF03471">
    <property type="entry name" value="CorC_HlyC"/>
    <property type="match status" value="1"/>
</dbReference>
<feature type="domain" description="CNNM transmembrane" evidence="13">
    <location>
        <begin position="1"/>
        <end position="200"/>
    </location>
</feature>
<feature type="transmembrane region" description="Helical" evidence="11">
    <location>
        <begin position="136"/>
        <end position="158"/>
    </location>
</feature>
<evidence type="ECO:0000256" key="6">
    <source>
        <dbReference type="ARBA" id="ARBA00022989"/>
    </source>
</evidence>
<feature type="domain" description="CBS" evidence="12">
    <location>
        <begin position="219"/>
        <end position="278"/>
    </location>
</feature>
<evidence type="ECO:0000259" key="12">
    <source>
        <dbReference type="PROSITE" id="PS51371"/>
    </source>
</evidence>
<dbReference type="SUPFAM" id="SSF54631">
    <property type="entry name" value="CBS-domain pair"/>
    <property type="match status" value="1"/>
</dbReference>
<dbReference type="InterPro" id="IPR005170">
    <property type="entry name" value="Transptr-assoc_dom"/>
</dbReference>
<comment type="similarity">
    <text evidence="2">Belongs to the UPF0053 family. Hemolysin C subfamily.</text>
</comment>
<accession>K9HNC9</accession>
<dbReference type="InterPro" id="IPR002550">
    <property type="entry name" value="CNNM"/>
</dbReference>
<evidence type="ECO:0000256" key="1">
    <source>
        <dbReference type="ARBA" id="ARBA00004651"/>
    </source>
</evidence>
<proteinExistence type="inferred from homology"/>
<keyword evidence="5" id="KW-0677">Repeat</keyword>
<protein>
    <submittedName>
        <fullName evidence="14">Hemolysin</fullName>
    </submittedName>
</protein>
<evidence type="ECO:0000256" key="5">
    <source>
        <dbReference type="ARBA" id="ARBA00022737"/>
    </source>
</evidence>
<dbReference type="GO" id="GO:0005886">
    <property type="term" value="C:plasma membrane"/>
    <property type="evidence" value="ECO:0007669"/>
    <property type="project" value="UniProtKB-SubCell"/>
</dbReference>
<keyword evidence="6 10" id="KW-1133">Transmembrane helix</keyword>